<dbReference type="AlphaFoldDB" id="A0A923HW92"/>
<gene>
    <name evidence="1" type="ORF">GH810_10705</name>
</gene>
<dbReference type="PROSITE" id="PS51257">
    <property type="entry name" value="PROKAR_LIPOPROTEIN"/>
    <property type="match status" value="1"/>
</dbReference>
<accession>A0A923HW92</accession>
<dbReference type="Gene3D" id="3.10.450.730">
    <property type="entry name" value="BLIP domain"/>
    <property type="match status" value="1"/>
</dbReference>
<reference evidence="1" key="2">
    <citation type="submission" date="2020-10" db="EMBL/GenBank/DDBJ databases">
        <title>Comparative genomics of the Acetobacterium genus.</title>
        <authorList>
            <person name="Marshall C."/>
            <person name="May H."/>
            <person name="Norman S."/>
        </authorList>
    </citation>
    <scope>NUCLEOTIDE SEQUENCE</scope>
    <source>
        <strain evidence="1">DER-2019</strain>
    </source>
</reference>
<dbReference type="RefSeq" id="WP_148566073.1">
    <property type="nucleotide sequence ID" value="NZ_RXYA01000003.1"/>
</dbReference>
<dbReference type="Proteomes" id="UP000616595">
    <property type="component" value="Unassembled WGS sequence"/>
</dbReference>
<reference evidence="1" key="1">
    <citation type="submission" date="2019-10" db="EMBL/GenBank/DDBJ databases">
        <authorList>
            <person name="Ross D.E."/>
            <person name="Gulliver D."/>
        </authorList>
    </citation>
    <scope>NUCLEOTIDE SEQUENCE</scope>
    <source>
        <strain evidence="1">DER-2019</strain>
    </source>
</reference>
<dbReference type="EMBL" id="WJBD01000012">
    <property type="protein sequence ID" value="MBC3888782.1"/>
    <property type="molecule type" value="Genomic_DNA"/>
</dbReference>
<evidence type="ECO:0000313" key="2">
    <source>
        <dbReference type="Proteomes" id="UP000616595"/>
    </source>
</evidence>
<keyword evidence="2" id="KW-1185">Reference proteome</keyword>
<sequence length="187" mass="20680">MKNFKLLSLLSVILLFGVVLLGCSSVSSLSKQGTISKETVFDFYNKVQLDQTKDQVDIELGIVPTESTQLKNVFNYSNEDTGYGVSILLNESGLVISKTLIYPTSKDIAFLTAKAVTQEQADKITDGMSYNEVKSLLGSEGTEINGTQIPFEDNKVSYIRVWVNDDESMIQVVFGTEGTVNNVMFYE</sequence>
<protein>
    <submittedName>
        <fullName evidence="1">Uncharacterized protein</fullName>
    </submittedName>
</protein>
<organism evidence="1 2">
    <name type="scientific">Acetobacterium paludosum</name>
    <dbReference type="NCBI Taxonomy" id="52693"/>
    <lineage>
        <taxon>Bacteria</taxon>
        <taxon>Bacillati</taxon>
        <taxon>Bacillota</taxon>
        <taxon>Clostridia</taxon>
        <taxon>Eubacteriales</taxon>
        <taxon>Eubacteriaceae</taxon>
        <taxon>Acetobacterium</taxon>
    </lineage>
</organism>
<evidence type="ECO:0000313" key="1">
    <source>
        <dbReference type="EMBL" id="MBC3888782.1"/>
    </source>
</evidence>
<comment type="caution">
    <text evidence="1">The sequence shown here is derived from an EMBL/GenBank/DDBJ whole genome shotgun (WGS) entry which is preliminary data.</text>
</comment>
<proteinExistence type="predicted"/>
<dbReference type="OrthoDB" id="1778458at2"/>
<name>A0A923HW92_9FIRM</name>